<reference evidence="2" key="1">
    <citation type="journal article" date="2014" name="Int. J. Syst. Evol. Microbiol.">
        <title>Complete genome sequence of Corynebacterium casei LMG S-19264T (=DSM 44701T), isolated from a smear-ripened cheese.</title>
        <authorList>
            <consortium name="US DOE Joint Genome Institute (JGI-PGF)"/>
            <person name="Walter F."/>
            <person name="Albersmeier A."/>
            <person name="Kalinowski J."/>
            <person name="Ruckert C."/>
        </authorList>
    </citation>
    <scope>NUCLEOTIDE SEQUENCE</scope>
    <source>
        <strain evidence="2">VKM Ac-1321</strain>
    </source>
</reference>
<evidence type="ECO:0000313" key="3">
    <source>
        <dbReference type="Proteomes" id="UP001143480"/>
    </source>
</evidence>
<gene>
    <name evidence="2" type="ORF">GCM10017581_043820</name>
</gene>
<protein>
    <submittedName>
        <fullName evidence="2">Uncharacterized protein</fullName>
    </submittedName>
</protein>
<sequence>MVAGTEVTPLTIDSAEAPDGRALGAALPPPPEPSFTSPITTKTSSTAPIAEYAVRIRLRRAVARSWIKRMRRA</sequence>
<evidence type="ECO:0000313" key="2">
    <source>
        <dbReference type="EMBL" id="GLL02640.1"/>
    </source>
</evidence>
<keyword evidence="3" id="KW-1185">Reference proteome</keyword>
<accession>A0A9W6KKR0</accession>
<feature type="region of interest" description="Disordered" evidence="1">
    <location>
        <begin position="1"/>
        <end position="42"/>
    </location>
</feature>
<dbReference type="AlphaFoldDB" id="A0A9W6KKR0"/>
<reference evidence="2" key="2">
    <citation type="submission" date="2023-01" db="EMBL/GenBank/DDBJ databases">
        <authorList>
            <person name="Sun Q."/>
            <person name="Evtushenko L."/>
        </authorList>
    </citation>
    <scope>NUCLEOTIDE SEQUENCE</scope>
    <source>
        <strain evidence="2">VKM Ac-1321</strain>
    </source>
</reference>
<evidence type="ECO:0000256" key="1">
    <source>
        <dbReference type="SAM" id="MobiDB-lite"/>
    </source>
</evidence>
<dbReference type="EMBL" id="BSFP01000025">
    <property type="protein sequence ID" value="GLL02640.1"/>
    <property type="molecule type" value="Genomic_DNA"/>
</dbReference>
<proteinExistence type="predicted"/>
<organism evidence="2 3">
    <name type="scientific">Dactylosporangium matsuzakiense</name>
    <dbReference type="NCBI Taxonomy" id="53360"/>
    <lineage>
        <taxon>Bacteria</taxon>
        <taxon>Bacillati</taxon>
        <taxon>Actinomycetota</taxon>
        <taxon>Actinomycetes</taxon>
        <taxon>Micromonosporales</taxon>
        <taxon>Micromonosporaceae</taxon>
        <taxon>Dactylosporangium</taxon>
    </lineage>
</organism>
<comment type="caution">
    <text evidence="2">The sequence shown here is derived from an EMBL/GenBank/DDBJ whole genome shotgun (WGS) entry which is preliminary data.</text>
</comment>
<name>A0A9W6KKR0_9ACTN</name>
<dbReference type="Proteomes" id="UP001143480">
    <property type="component" value="Unassembled WGS sequence"/>
</dbReference>